<proteinExistence type="predicted"/>
<dbReference type="EMBL" id="LXQA011026258">
    <property type="protein sequence ID" value="MCI81730.1"/>
    <property type="molecule type" value="Genomic_DNA"/>
</dbReference>
<name>A0A392V5K8_9FABA</name>
<evidence type="ECO:0000313" key="3">
    <source>
        <dbReference type="Proteomes" id="UP000265520"/>
    </source>
</evidence>
<evidence type="ECO:0000256" key="1">
    <source>
        <dbReference type="SAM" id="MobiDB-lite"/>
    </source>
</evidence>
<reference evidence="2 3" key="1">
    <citation type="journal article" date="2018" name="Front. Plant Sci.">
        <title>Red Clover (Trifolium pratense) and Zigzag Clover (T. medium) - A Picture of Genomic Similarities and Differences.</title>
        <authorList>
            <person name="Dluhosova J."/>
            <person name="Istvanek J."/>
            <person name="Nedelnik J."/>
            <person name="Repkova J."/>
        </authorList>
    </citation>
    <scope>NUCLEOTIDE SEQUENCE [LARGE SCALE GENOMIC DNA]</scope>
    <source>
        <strain evidence="3">cv. 10/8</strain>
        <tissue evidence="2">Leaf</tissue>
    </source>
</reference>
<protein>
    <submittedName>
        <fullName evidence="2">Uncharacterized protein</fullName>
    </submittedName>
</protein>
<evidence type="ECO:0000313" key="2">
    <source>
        <dbReference type="EMBL" id="MCI81730.1"/>
    </source>
</evidence>
<feature type="region of interest" description="Disordered" evidence="1">
    <location>
        <begin position="16"/>
        <end position="57"/>
    </location>
</feature>
<dbReference type="AlphaFoldDB" id="A0A392V5K8"/>
<feature type="compositionally biased region" description="Basic and acidic residues" evidence="1">
    <location>
        <begin position="24"/>
        <end position="38"/>
    </location>
</feature>
<comment type="caution">
    <text evidence="2">The sequence shown here is derived from an EMBL/GenBank/DDBJ whole genome shotgun (WGS) entry which is preliminary data.</text>
</comment>
<accession>A0A392V5K8</accession>
<dbReference type="Proteomes" id="UP000265520">
    <property type="component" value="Unassembled WGS sequence"/>
</dbReference>
<feature type="non-terminal residue" evidence="2">
    <location>
        <position position="57"/>
    </location>
</feature>
<sequence length="57" mass="6311">MGPKCLRLVEVVNSVGASRRRKKIDREEGSKLESHRQSNDVNSAPHPCPIATNVTLE</sequence>
<organism evidence="2 3">
    <name type="scientific">Trifolium medium</name>
    <dbReference type="NCBI Taxonomy" id="97028"/>
    <lineage>
        <taxon>Eukaryota</taxon>
        <taxon>Viridiplantae</taxon>
        <taxon>Streptophyta</taxon>
        <taxon>Embryophyta</taxon>
        <taxon>Tracheophyta</taxon>
        <taxon>Spermatophyta</taxon>
        <taxon>Magnoliopsida</taxon>
        <taxon>eudicotyledons</taxon>
        <taxon>Gunneridae</taxon>
        <taxon>Pentapetalae</taxon>
        <taxon>rosids</taxon>
        <taxon>fabids</taxon>
        <taxon>Fabales</taxon>
        <taxon>Fabaceae</taxon>
        <taxon>Papilionoideae</taxon>
        <taxon>50 kb inversion clade</taxon>
        <taxon>NPAAA clade</taxon>
        <taxon>Hologalegina</taxon>
        <taxon>IRL clade</taxon>
        <taxon>Trifolieae</taxon>
        <taxon>Trifolium</taxon>
    </lineage>
</organism>
<keyword evidence="3" id="KW-1185">Reference proteome</keyword>